<dbReference type="AlphaFoldDB" id="A0A101LV82"/>
<accession>A0A101LV82</accession>
<sequence length="87" mass="10106">MYLVWAPQETAQPQERKYIKVSRAGNRGCSKLSLPVTERFFEGNNDGSIRCEVFGRCNEVSYWAVLLARLYWLNNYSICGLPVFHRT</sequence>
<geneLocation type="mitochondrion" evidence="1"/>
<protein>
    <submittedName>
        <fullName evidence="1">Uncharacterized protein</fullName>
    </submittedName>
</protein>
<comment type="caution">
    <text evidence="1">The sequence shown here is derived from an EMBL/GenBank/DDBJ whole genome shotgun (WGS) entry which is preliminary data.</text>
</comment>
<dbReference type="EMBL" id="LKAM01000014">
    <property type="protein sequence ID" value="KUM45945.1"/>
    <property type="molecule type" value="Genomic_DNA"/>
</dbReference>
<gene>
    <name evidence="1" type="ORF">ABT39_MTgene2048</name>
</gene>
<organism evidence="1">
    <name type="scientific">Picea glauca</name>
    <name type="common">White spruce</name>
    <name type="synonym">Pinus glauca</name>
    <dbReference type="NCBI Taxonomy" id="3330"/>
    <lineage>
        <taxon>Eukaryota</taxon>
        <taxon>Viridiplantae</taxon>
        <taxon>Streptophyta</taxon>
        <taxon>Embryophyta</taxon>
        <taxon>Tracheophyta</taxon>
        <taxon>Spermatophyta</taxon>
        <taxon>Pinopsida</taxon>
        <taxon>Pinidae</taxon>
        <taxon>Conifers I</taxon>
        <taxon>Pinales</taxon>
        <taxon>Pinaceae</taxon>
        <taxon>Picea</taxon>
    </lineage>
</organism>
<reference evidence="1" key="1">
    <citation type="journal article" date="2015" name="Genome Biol. Evol.">
        <title>Organellar Genomes of White Spruce (Picea glauca): Assembly and Annotation.</title>
        <authorList>
            <person name="Jackman S.D."/>
            <person name="Warren R.L."/>
            <person name="Gibb E.A."/>
            <person name="Vandervalk B.P."/>
            <person name="Mohamadi H."/>
            <person name="Chu J."/>
            <person name="Raymond A."/>
            <person name="Pleasance S."/>
            <person name="Coope R."/>
            <person name="Wildung M.R."/>
            <person name="Ritland C.E."/>
            <person name="Bousquet J."/>
            <person name="Jones S.J."/>
            <person name="Bohlmann J."/>
            <person name="Birol I."/>
        </authorList>
    </citation>
    <scope>NUCLEOTIDE SEQUENCE [LARGE SCALE GENOMIC DNA]</scope>
    <source>
        <tissue evidence="1">Flushing bud</tissue>
    </source>
</reference>
<evidence type="ECO:0000313" key="1">
    <source>
        <dbReference type="EMBL" id="KUM45945.1"/>
    </source>
</evidence>
<keyword evidence="1" id="KW-0496">Mitochondrion</keyword>
<name>A0A101LV82_PICGL</name>
<proteinExistence type="predicted"/>